<dbReference type="PANTHER" id="PTHR28002">
    <property type="entry name" value="MIOREX COMPLEX COMPONENT 11"/>
    <property type="match status" value="1"/>
</dbReference>
<dbReference type="EMBL" id="KE747814">
    <property type="protein sequence ID" value="RMZ68206.1"/>
    <property type="molecule type" value="Genomic_DNA"/>
</dbReference>
<gene>
    <name evidence="2" type="ORF">GMOD_00004414</name>
</gene>
<reference evidence="2 3" key="1">
    <citation type="journal article" date="2014" name="PLoS ONE">
        <title>De novo Genome Assembly of the Fungal Plant Pathogen Pyrenophora semeniperda.</title>
        <authorList>
            <person name="Soliai M.M."/>
            <person name="Meyer S.E."/>
            <person name="Udall J.A."/>
            <person name="Elzinga D.E."/>
            <person name="Hermansen R.A."/>
            <person name="Bodily P.M."/>
            <person name="Hart A.A."/>
            <person name="Coleman C.E."/>
        </authorList>
    </citation>
    <scope>NUCLEOTIDE SEQUENCE [LARGE SCALE GENOMIC DNA]</scope>
    <source>
        <strain evidence="2 3">CCB06</strain>
        <tissue evidence="2">Mycelium</tissue>
    </source>
</reference>
<dbReference type="Pfam" id="PF10306">
    <property type="entry name" value="FLILHELTA"/>
    <property type="match status" value="1"/>
</dbReference>
<accession>A0A3M7M174</accession>
<evidence type="ECO:0000313" key="2">
    <source>
        <dbReference type="EMBL" id="RMZ68206.1"/>
    </source>
</evidence>
<evidence type="ECO:0000313" key="3">
    <source>
        <dbReference type="Proteomes" id="UP000265663"/>
    </source>
</evidence>
<dbReference type="AlphaFoldDB" id="A0A3M7M174"/>
<dbReference type="PANTHER" id="PTHR28002:SF1">
    <property type="entry name" value="MIOREX COMPLEX COMPONENT 11"/>
    <property type="match status" value="1"/>
</dbReference>
<evidence type="ECO:0000256" key="1">
    <source>
        <dbReference type="SAM" id="MobiDB-lite"/>
    </source>
</evidence>
<sequence length="258" mass="28450">MLRQSLLRATRRPAYPLRHYATEPLASAPSSRISRFNQRLPKFLHKYTNALANAPVTHITSFLLLHELTAIVPLCGLAGYFHYTHWLPPWFAEGAWIASGVERFGKYFKRKGWVRSDEAEEAEREVGAIQADGKWRGWMKQRGWLAGADDDGVGSETKRIRKVDRAWNVGEGGVRLVVEFATAYAIVKALLVPRIMFSVWATPAFARWTVVPAMRRFRGVFGKKKVTKGSGAESGAGTGAVEGGVTPKSGGSGKGIGH</sequence>
<name>A0A3M7M174_9PLEO</name>
<protein>
    <submittedName>
        <fullName evidence="2">Family FLILHELTA</fullName>
    </submittedName>
</protein>
<dbReference type="GO" id="GO:0005739">
    <property type="term" value="C:mitochondrion"/>
    <property type="evidence" value="ECO:0007669"/>
    <property type="project" value="TreeGrafter"/>
</dbReference>
<dbReference type="OrthoDB" id="5580261at2759"/>
<dbReference type="InterPro" id="IPR018811">
    <property type="entry name" value="MRX11"/>
</dbReference>
<feature type="region of interest" description="Disordered" evidence="1">
    <location>
        <begin position="226"/>
        <end position="258"/>
    </location>
</feature>
<organism evidence="2 3">
    <name type="scientific">Pyrenophora seminiperda CCB06</name>
    <dbReference type="NCBI Taxonomy" id="1302712"/>
    <lineage>
        <taxon>Eukaryota</taxon>
        <taxon>Fungi</taxon>
        <taxon>Dikarya</taxon>
        <taxon>Ascomycota</taxon>
        <taxon>Pezizomycotina</taxon>
        <taxon>Dothideomycetes</taxon>
        <taxon>Pleosporomycetidae</taxon>
        <taxon>Pleosporales</taxon>
        <taxon>Pleosporineae</taxon>
        <taxon>Pleosporaceae</taxon>
        <taxon>Pyrenophora</taxon>
    </lineage>
</organism>
<dbReference type="Proteomes" id="UP000265663">
    <property type="component" value="Unassembled WGS sequence"/>
</dbReference>
<feature type="compositionally biased region" description="Gly residues" evidence="1">
    <location>
        <begin position="232"/>
        <end position="242"/>
    </location>
</feature>
<keyword evidence="3" id="KW-1185">Reference proteome</keyword>
<proteinExistence type="predicted"/>